<dbReference type="KEGG" id="cted:CTEST_09775"/>
<dbReference type="RefSeq" id="WP_047253565.1">
    <property type="nucleotide sequence ID" value="NZ_CP011545.1"/>
</dbReference>
<gene>
    <name evidence="1" type="ORF">CTEST_09775</name>
</gene>
<keyword evidence="2" id="KW-1185">Reference proteome</keyword>
<dbReference type="AlphaFoldDB" id="A0A0G3H9E1"/>
<dbReference type="OrthoDB" id="4395024at2"/>
<dbReference type="Proteomes" id="UP000035540">
    <property type="component" value="Chromosome"/>
</dbReference>
<protein>
    <submittedName>
        <fullName evidence="1">Uncharacterized protein</fullName>
    </submittedName>
</protein>
<dbReference type="PATRIC" id="fig|136857.5.peg.1940"/>
<evidence type="ECO:0000313" key="2">
    <source>
        <dbReference type="Proteomes" id="UP000035540"/>
    </source>
</evidence>
<organism evidence="1 2">
    <name type="scientific">Corynebacterium testudinoris</name>
    <dbReference type="NCBI Taxonomy" id="136857"/>
    <lineage>
        <taxon>Bacteria</taxon>
        <taxon>Bacillati</taxon>
        <taxon>Actinomycetota</taxon>
        <taxon>Actinomycetes</taxon>
        <taxon>Mycobacteriales</taxon>
        <taxon>Corynebacteriaceae</taxon>
        <taxon>Corynebacterium</taxon>
    </lineage>
</organism>
<reference evidence="2" key="2">
    <citation type="submission" date="2015-05" db="EMBL/GenBank/DDBJ databases">
        <title>Complete genome sequence of Corynebacterium testudinoris DSM 44614, recovered from necrotic lesions in the mouth of a tortoise.</title>
        <authorList>
            <person name="Ruckert C."/>
            <person name="Albersmeier A."/>
            <person name="Winkler A."/>
            <person name="Tauch A."/>
        </authorList>
    </citation>
    <scope>NUCLEOTIDE SEQUENCE [LARGE SCALE GENOMIC DNA]</scope>
    <source>
        <strain evidence="2">DSM 44614</strain>
    </source>
</reference>
<sequence>MDLTLHPRTVQFSVELARAWPHLTIPQVTSAALQLAENIQLENIGDFEALKGLVAHLQLRPASEWELFGYVPTEDAVPIRLEQPRESELSEITFEDHFLSIHTRRAHTGVEHLPSHTEVVSTWRKRLGSATTANLDYAEFTQEGVGRKIPLRRVEMLGNVWKIGAVVAWERDRGEETSWCYLDRRPLPGERPDPGMNEWNAWYRIQLNPEIGRDAVVEIARCVAEIYLGYVDKVFGTPVEAGHQRGPESEAAAYIALERLWVPPRSRRTQWFHSYTAREPMAAGFRWEEVFRAAEAVEDLLRGDTHPVTA</sequence>
<dbReference type="STRING" id="136857.CTEST_09775"/>
<accession>A0A0G3H9E1</accession>
<name>A0A0G3H9E1_9CORY</name>
<evidence type="ECO:0000313" key="1">
    <source>
        <dbReference type="EMBL" id="AKK09380.1"/>
    </source>
</evidence>
<reference evidence="1 2" key="1">
    <citation type="journal article" date="2015" name="Genome Announc.">
        <title>Complete Genome Sequence of the Type Strain Corynebacterium testudinoris DSM 44614, Recovered from Necrotic Lesions in the Mouth of a Tortoise.</title>
        <authorList>
            <person name="Ruckert C."/>
            <person name="Kriete M."/>
            <person name="Jaenicke S."/>
            <person name="Winkler A."/>
            <person name="Tauch A."/>
        </authorList>
    </citation>
    <scope>NUCLEOTIDE SEQUENCE [LARGE SCALE GENOMIC DNA]</scope>
    <source>
        <strain evidence="1 2">DSM 44614</strain>
    </source>
</reference>
<dbReference type="EMBL" id="CP011545">
    <property type="protein sequence ID" value="AKK09380.1"/>
    <property type="molecule type" value="Genomic_DNA"/>
</dbReference>
<proteinExistence type="predicted"/>